<evidence type="ECO:0000313" key="3">
    <source>
        <dbReference type="Proteomes" id="UP000199391"/>
    </source>
</evidence>
<protein>
    <recommendedName>
        <fullName evidence="4">DUF904 domain-containing protein</fullName>
    </recommendedName>
</protein>
<evidence type="ECO:0008006" key="4">
    <source>
        <dbReference type="Google" id="ProtNLM"/>
    </source>
</evidence>
<dbReference type="STRING" id="1035707.SAMN05216552_100251"/>
<dbReference type="AlphaFoldDB" id="A0A1I7FI05"/>
<feature type="coiled-coil region" evidence="1">
    <location>
        <begin position="25"/>
        <end position="80"/>
    </location>
</feature>
<gene>
    <name evidence="2" type="ORF">SAMN05216552_100251</name>
</gene>
<keyword evidence="1" id="KW-0175">Coiled coil</keyword>
<keyword evidence="3" id="KW-1185">Reference proteome</keyword>
<evidence type="ECO:0000313" key="2">
    <source>
        <dbReference type="EMBL" id="SFU35794.1"/>
    </source>
</evidence>
<evidence type="ECO:0000256" key="1">
    <source>
        <dbReference type="SAM" id="Coils"/>
    </source>
</evidence>
<name>A0A1I7FI05_9BURK</name>
<accession>A0A1I7FI05</accession>
<dbReference type="EMBL" id="FPBO01000002">
    <property type="protein sequence ID" value="SFU35794.1"/>
    <property type="molecule type" value="Genomic_DNA"/>
</dbReference>
<dbReference type="Gene3D" id="1.20.5.340">
    <property type="match status" value="1"/>
</dbReference>
<dbReference type="Proteomes" id="UP000199391">
    <property type="component" value="Unassembled WGS sequence"/>
</dbReference>
<organism evidence="2 3">
    <name type="scientific">Pseudoduganella namucuonensis</name>
    <dbReference type="NCBI Taxonomy" id="1035707"/>
    <lineage>
        <taxon>Bacteria</taxon>
        <taxon>Pseudomonadati</taxon>
        <taxon>Pseudomonadota</taxon>
        <taxon>Betaproteobacteria</taxon>
        <taxon>Burkholderiales</taxon>
        <taxon>Oxalobacteraceae</taxon>
        <taxon>Telluria group</taxon>
        <taxon>Pseudoduganella</taxon>
    </lineage>
</organism>
<reference evidence="3" key="1">
    <citation type="submission" date="2016-10" db="EMBL/GenBank/DDBJ databases">
        <authorList>
            <person name="Varghese N."/>
            <person name="Submissions S."/>
        </authorList>
    </citation>
    <scope>NUCLEOTIDE SEQUENCE [LARGE SCALE GENOMIC DNA]</scope>
    <source>
        <strain evidence="3">CGMCC 1.11014</strain>
    </source>
</reference>
<sequence length="93" mass="10298">MHVIVVRRLTRVCKASYSCGMISEFQELSDKIDQLADMTMALRRENAQLRQANSALAAEAMAYQLRLAEASRRVSALLEQIPAEESNAAEGAQ</sequence>
<proteinExistence type="predicted"/>